<evidence type="ECO:0000313" key="3">
    <source>
        <dbReference type="Proteomes" id="UP000756710"/>
    </source>
</evidence>
<dbReference type="RefSeq" id="WP_209469140.1">
    <property type="nucleotide sequence ID" value="NZ_BAABDR010000097.1"/>
</dbReference>
<keyword evidence="1" id="KW-0812">Transmembrane</keyword>
<keyword evidence="1" id="KW-0472">Membrane</keyword>
<evidence type="ECO:0000256" key="1">
    <source>
        <dbReference type="SAM" id="Phobius"/>
    </source>
</evidence>
<sequence length="125" mass="13877">MSMADKLLSAMKEEAALLNELPEDSPARQQLRDHLEWMTEHYVPERSVQVQVKIEWSSIIGSLVLGAAASALGTWAITAGGWTLLWLLLALPVILTCVYGFFFEASGGESRQRLMRERQPSGDDS</sequence>
<dbReference type="EMBL" id="JAGGLR010000041">
    <property type="protein sequence ID" value="MBP2068377.1"/>
    <property type="molecule type" value="Genomic_DNA"/>
</dbReference>
<gene>
    <name evidence="2" type="ORF">J2Z30_009449</name>
</gene>
<evidence type="ECO:0000313" key="2">
    <source>
        <dbReference type="EMBL" id="MBP2068377.1"/>
    </source>
</evidence>
<comment type="caution">
    <text evidence="2">The sequence shown here is derived from an EMBL/GenBank/DDBJ whole genome shotgun (WGS) entry which is preliminary data.</text>
</comment>
<feature type="transmembrane region" description="Helical" evidence="1">
    <location>
        <begin position="56"/>
        <end position="77"/>
    </location>
</feature>
<name>A0ABS4N8Q6_9ACTN</name>
<proteinExistence type="predicted"/>
<feature type="transmembrane region" description="Helical" evidence="1">
    <location>
        <begin position="83"/>
        <end position="103"/>
    </location>
</feature>
<protein>
    <recommendedName>
        <fullName evidence="4">Integral membrane protein</fullName>
    </recommendedName>
</protein>
<dbReference type="Proteomes" id="UP000756710">
    <property type="component" value="Unassembled WGS sequence"/>
</dbReference>
<keyword evidence="3" id="KW-1185">Reference proteome</keyword>
<organism evidence="2 3">
    <name type="scientific">Streptomyces iranensis</name>
    <dbReference type="NCBI Taxonomy" id="576784"/>
    <lineage>
        <taxon>Bacteria</taxon>
        <taxon>Bacillati</taxon>
        <taxon>Actinomycetota</taxon>
        <taxon>Actinomycetes</taxon>
        <taxon>Kitasatosporales</taxon>
        <taxon>Streptomycetaceae</taxon>
        <taxon>Streptomyces</taxon>
        <taxon>Streptomyces violaceusniger group</taxon>
    </lineage>
</organism>
<evidence type="ECO:0008006" key="4">
    <source>
        <dbReference type="Google" id="ProtNLM"/>
    </source>
</evidence>
<accession>A0ABS4N8Q6</accession>
<keyword evidence="1" id="KW-1133">Transmembrane helix</keyword>
<reference evidence="2 3" key="1">
    <citation type="submission" date="2021-03" db="EMBL/GenBank/DDBJ databases">
        <title>Genomic Encyclopedia of Type Strains, Phase IV (KMG-IV): sequencing the most valuable type-strain genomes for metagenomic binning, comparative biology and taxonomic classification.</title>
        <authorList>
            <person name="Goeker M."/>
        </authorList>
    </citation>
    <scope>NUCLEOTIDE SEQUENCE [LARGE SCALE GENOMIC DNA]</scope>
    <source>
        <strain evidence="2 3">DSM 41954</strain>
    </source>
</reference>